<keyword evidence="1" id="KW-0472">Membrane</keyword>
<evidence type="ECO:0000313" key="3">
    <source>
        <dbReference type="Proteomes" id="UP001500064"/>
    </source>
</evidence>
<name>A0ABN2FN10_9ACTN</name>
<keyword evidence="1" id="KW-1133">Transmembrane helix</keyword>
<evidence type="ECO:0000256" key="1">
    <source>
        <dbReference type="SAM" id="Phobius"/>
    </source>
</evidence>
<feature type="transmembrane region" description="Helical" evidence="1">
    <location>
        <begin position="161"/>
        <end position="177"/>
    </location>
</feature>
<keyword evidence="1" id="KW-0812">Transmembrane</keyword>
<evidence type="ECO:0000313" key="2">
    <source>
        <dbReference type="EMBL" id="GAA1654470.1"/>
    </source>
</evidence>
<dbReference type="EMBL" id="BAAAMU010000050">
    <property type="protein sequence ID" value="GAA1654470.1"/>
    <property type="molecule type" value="Genomic_DNA"/>
</dbReference>
<feature type="transmembrane region" description="Helical" evidence="1">
    <location>
        <begin position="62"/>
        <end position="80"/>
    </location>
</feature>
<comment type="caution">
    <text evidence="2">The sequence shown here is derived from an EMBL/GenBank/DDBJ whole genome shotgun (WGS) entry which is preliminary data.</text>
</comment>
<proteinExistence type="predicted"/>
<protein>
    <recommendedName>
        <fullName evidence="4">Signal transduction histidine kinase subgroup 3 dimerisation and phosphoacceptor domain-containing protein</fullName>
    </recommendedName>
</protein>
<gene>
    <name evidence="2" type="ORF">GCM10009733_059770</name>
</gene>
<keyword evidence="3" id="KW-1185">Reference proteome</keyword>
<feature type="transmembrane region" description="Helical" evidence="1">
    <location>
        <begin position="100"/>
        <end position="121"/>
    </location>
</feature>
<feature type="transmembrane region" description="Helical" evidence="1">
    <location>
        <begin position="133"/>
        <end position="155"/>
    </location>
</feature>
<dbReference type="RefSeq" id="WP_346109844.1">
    <property type="nucleotide sequence ID" value="NZ_BAAAMU010000050.1"/>
</dbReference>
<dbReference type="Proteomes" id="UP001500064">
    <property type="component" value="Unassembled WGS sequence"/>
</dbReference>
<sequence>MDSLSEPRAPHPMPYVLAEASQSPFDRSGLGARAAPFALVAVVAVATVVFPQGGVQSWPQVWASLALLAVTAGAFGLPWARLPSWLPVMVPLACTGSITMLILAAGPSSGVGIVLLMPLVWSMLFHRRWESACVVAAIVVAELVISLYQLAPASVTVRREVLWGALSALLAVAAHGLRERIRRSQEQALRLQDQLHQVTIAADRERIATGLADDVIQRVFAAGLSLQSAASVLPEGPSRHRLLEGLDELDEAVRLLGRTVFDLRAAAGPTLAEQIQSLGRHLSPPPRFTCTGPIDAAVPAGGSAALVTMLSRALEIISRSAAPTAISLSADQDLAITVTAPRTDAGATDADWPSRDLTQLRTDAERATATFDITTRPDNTTFTWHLSLARNGDPPAGS</sequence>
<organism evidence="2 3">
    <name type="scientific">Nonomuraea maheshkhaliensis</name>
    <dbReference type="NCBI Taxonomy" id="419590"/>
    <lineage>
        <taxon>Bacteria</taxon>
        <taxon>Bacillati</taxon>
        <taxon>Actinomycetota</taxon>
        <taxon>Actinomycetes</taxon>
        <taxon>Streptosporangiales</taxon>
        <taxon>Streptosporangiaceae</taxon>
        <taxon>Nonomuraea</taxon>
    </lineage>
</organism>
<feature type="transmembrane region" description="Helical" evidence="1">
    <location>
        <begin position="30"/>
        <end position="50"/>
    </location>
</feature>
<evidence type="ECO:0008006" key="4">
    <source>
        <dbReference type="Google" id="ProtNLM"/>
    </source>
</evidence>
<reference evidence="2 3" key="1">
    <citation type="journal article" date="2019" name="Int. J. Syst. Evol. Microbiol.">
        <title>The Global Catalogue of Microorganisms (GCM) 10K type strain sequencing project: providing services to taxonomists for standard genome sequencing and annotation.</title>
        <authorList>
            <consortium name="The Broad Institute Genomics Platform"/>
            <consortium name="The Broad Institute Genome Sequencing Center for Infectious Disease"/>
            <person name="Wu L."/>
            <person name="Ma J."/>
        </authorList>
    </citation>
    <scope>NUCLEOTIDE SEQUENCE [LARGE SCALE GENOMIC DNA]</scope>
    <source>
        <strain evidence="2 3">JCM 13929</strain>
    </source>
</reference>
<accession>A0ABN2FN10</accession>